<dbReference type="EMBL" id="CAJHUC010001111">
    <property type="protein sequence ID" value="CAD7699783.1"/>
    <property type="molecule type" value="Genomic_DNA"/>
</dbReference>
<gene>
    <name evidence="1" type="ORF">OSTQU699_LOCUS5142</name>
</gene>
<sequence>MLHVVDRGMCSDLVGPDDGSTFCLQLKSSNATAGIAGAPVFFIDDTAPANATLGEVIEAGQPEMDLMVGFVSGVGVCTERYGCPIVAVKAESVYKWIKQAVAHKKK</sequence>
<dbReference type="Proteomes" id="UP000708148">
    <property type="component" value="Unassembled WGS sequence"/>
</dbReference>
<organism evidence="1 2">
    <name type="scientific">Ostreobium quekettii</name>
    <dbReference type="NCBI Taxonomy" id="121088"/>
    <lineage>
        <taxon>Eukaryota</taxon>
        <taxon>Viridiplantae</taxon>
        <taxon>Chlorophyta</taxon>
        <taxon>core chlorophytes</taxon>
        <taxon>Ulvophyceae</taxon>
        <taxon>TCBD clade</taxon>
        <taxon>Bryopsidales</taxon>
        <taxon>Ostreobineae</taxon>
        <taxon>Ostreobiaceae</taxon>
        <taxon>Ostreobium</taxon>
    </lineage>
</organism>
<proteinExistence type="predicted"/>
<name>A0A8S1IXU5_9CHLO</name>
<evidence type="ECO:0000313" key="2">
    <source>
        <dbReference type="Proteomes" id="UP000708148"/>
    </source>
</evidence>
<keyword evidence="2" id="KW-1185">Reference proteome</keyword>
<dbReference type="AlphaFoldDB" id="A0A8S1IXU5"/>
<protein>
    <submittedName>
        <fullName evidence="1">Uncharacterized protein</fullName>
    </submittedName>
</protein>
<reference evidence="1" key="1">
    <citation type="submission" date="2020-12" db="EMBL/GenBank/DDBJ databases">
        <authorList>
            <person name="Iha C."/>
        </authorList>
    </citation>
    <scope>NUCLEOTIDE SEQUENCE</scope>
</reference>
<evidence type="ECO:0000313" key="1">
    <source>
        <dbReference type="EMBL" id="CAD7699783.1"/>
    </source>
</evidence>
<comment type="caution">
    <text evidence="1">The sequence shown here is derived from an EMBL/GenBank/DDBJ whole genome shotgun (WGS) entry which is preliminary data.</text>
</comment>
<accession>A0A8S1IXU5</accession>